<evidence type="ECO:0000259" key="7">
    <source>
        <dbReference type="PROSITE" id="PS50850"/>
    </source>
</evidence>
<dbReference type="EMBL" id="BIFS01000001">
    <property type="protein sequence ID" value="GCE19849.1"/>
    <property type="molecule type" value="Genomic_DNA"/>
</dbReference>
<dbReference type="SUPFAM" id="SSF103473">
    <property type="entry name" value="MFS general substrate transporter"/>
    <property type="match status" value="1"/>
</dbReference>
<name>A0A402ALC2_9CHLR</name>
<feature type="transmembrane region" description="Helical" evidence="6">
    <location>
        <begin position="49"/>
        <end position="67"/>
    </location>
</feature>
<evidence type="ECO:0000313" key="8">
    <source>
        <dbReference type="EMBL" id="GCE19849.1"/>
    </source>
</evidence>
<dbReference type="InterPro" id="IPR020846">
    <property type="entry name" value="MFS_dom"/>
</dbReference>
<dbReference type="PANTHER" id="PTHR23511:SF34">
    <property type="entry name" value="SYNAPTIC VESICLE GLYCOPROTEIN 2"/>
    <property type="match status" value="1"/>
</dbReference>
<comment type="subcellular location">
    <subcellularLocation>
        <location evidence="1">Cell membrane</location>
        <topology evidence="1">Multi-pass membrane protein</topology>
    </subcellularLocation>
</comment>
<dbReference type="InterPro" id="IPR005828">
    <property type="entry name" value="MFS_sugar_transport-like"/>
</dbReference>
<feature type="transmembrane region" description="Helical" evidence="6">
    <location>
        <begin position="128"/>
        <end position="149"/>
    </location>
</feature>
<feature type="transmembrane region" description="Helical" evidence="6">
    <location>
        <begin position="73"/>
        <end position="91"/>
    </location>
</feature>
<dbReference type="InterPro" id="IPR005829">
    <property type="entry name" value="Sugar_transporter_CS"/>
</dbReference>
<reference evidence="9" key="1">
    <citation type="submission" date="2018-12" db="EMBL/GenBank/DDBJ databases">
        <title>Tengunoibacter tsumagoiensis gen. nov., sp. nov., Dictyobacter kobayashii sp. nov., D. alpinus sp. nov., and D. joshuensis sp. nov. and description of Dictyobacteraceae fam. nov. within the order Ktedonobacterales isolated from Tengu-no-mugimeshi.</title>
        <authorList>
            <person name="Wang C.M."/>
            <person name="Zheng Y."/>
            <person name="Sakai Y."/>
            <person name="Toyoda A."/>
            <person name="Minakuchi Y."/>
            <person name="Abe K."/>
            <person name="Yokota A."/>
            <person name="Yabe S."/>
        </authorList>
    </citation>
    <scope>NUCLEOTIDE SEQUENCE [LARGE SCALE GENOMIC DNA]</scope>
    <source>
        <strain evidence="9">Uno11</strain>
    </source>
</reference>
<dbReference type="AlphaFoldDB" id="A0A402ALC2"/>
<evidence type="ECO:0000256" key="4">
    <source>
        <dbReference type="ARBA" id="ARBA00022989"/>
    </source>
</evidence>
<keyword evidence="9" id="KW-1185">Reference proteome</keyword>
<feature type="transmembrane region" description="Helical" evidence="6">
    <location>
        <begin position="161"/>
        <end position="186"/>
    </location>
</feature>
<dbReference type="GO" id="GO:0022857">
    <property type="term" value="F:transmembrane transporter activity"/>
    <property type="evidence" value="ECO:0007669"/>
    <property type="project" value="InterPro"/>
</dbReference>
<dbReference type="RefSeq" id="WP_218031884.1">
    <property type="nucleotide sequence ID" value="NZ_BIFS01000001.1"/>
</dbReference>
<keyword evidence="4 6" id="KW-1133">Transmembrane helix</keyword>
<dbReference type="InterPro" id="IPR036259">
    <property type="entry name" value="MFS_trans_sf"/>
</dbReference>
<sequence length="224" mass="24167">MIVEDKSVDTHSTSSAHTHSVLEQLDNSTLSGFHLKAMITSGMGFFTDAYDLFIIGVALAILTPLWHLNTFEVSLIGSTSLIAAALGSIIFGRIADFVGRKAIYGFTLIVLAIGAIASALAPNLICLLIFRFILGLGIGGDYPLSATLMSEYANRKDRGKLITMVFSMQGAGLVLAPLIAIVLLSIHLNNDLVWRLMLGIGAVPALATFYLRRQIAETRASRWQ</sequence>
<feature type="transmembrane region" description="Helical" evidence="6">
    <location>
        <begin position="103"/>
        <end position="122"/>
    </location>
</feature>
<feature type="transmembrane region" description="Helical" evidence="6">
    <location>
        <begin position="192"/>
        <end position="211"/>
    </location>
</feature>
<keyword evidence="3 6" id="KW-0812">Transmembrane</keyword>
<evidence type="ECO:0000256" key="5">
    <source>
        <dbReference type="ARBA" id="ARBA00023136"/>
    </source>
</evidence>
<evidence type="ECO:0000256" key="1">
    <source>
        <dbReference type="ARBA" id="ARBA00004651"/>
    </source>
</evidence>
<dbReference type="GO" id="GO:0005886">
    <property type="term" value="C:plasma membrane"/>
    <property type="evidence" value="ECO:0007669"/>
    <property type="project" value="UniProtKB-SubCell"/>
</dbReference>
<dbReference type="Proteomes" id="UP000287188">
    <property type="component" value="Unassembled WGS sequence"/>
</dbReference>
<dbReference type="Pfam" id="PF00083">
    <property type="entry name" value="Sugar_tr"/>
    <property type="match status" value="1"/>
</dbReference>
<evidence type="ECO:0000256" key="6">
    <source>
        <dbReference type="SAM" id="Phobius"/>
    </source>
</evidence>
<gene>
    <name evidence="8" type="ORF">KDK_36490</name>
</gene>
<organism evidence="8 9">
    <name type="scientific">Dictyobacter kobayashii</name>
    <dbReference type="NCBI Taxonomy" id="2014872"/>
    <lineage>
        <taxon>Bacteria</taxon>
        <taxon>Bacillati</taxon>
        <taxon>Chloroflexota</taxon>
        <taxon>Ktedonobacteria</taxon>
        <taxon>Ktedonobacterales</taxon>
        <taxon>Dictyobacteraceae</taxon>
        <taxon>Dictyobacter</taxon>
    </lineage>
</organism>
<dbReference type="PANTHER" id="PTHR23511">
    <property type="entry name" value="SYNAPTIC VESICLE GLYCOPROTEIN 2"/>
    <property type="match status" value="1"/>
</dbReference>
<dbReference type="PROSITE" id="PS50850">
    <property type="entry name" value="MFS"/>
    <property type="match status" value="1"/>
</dbReference>
<keyword evidence="5 6" id="KW-0472">Membrane</keyword>
<accession>A0A402ALC2</accession>
<evidence type="ECO:0000313" key="9">
    <source>
        <dbReference type="Proteomes" id="UP000287188"/>
    </source>
</evidence>
<dbReference type="Gene3D" id="1.20.1250.20">
    <property type="entry name" value="MFS general substrate transporter like domains"/>
    <property type="match status" value="1"/>
</dbReference>
<dbReference type="PROSITE" id="PS00217">
    <property type="entry name" value="SUGAR_TRANSPORT_2"/>
    <property type="match status" value="1"/>
</dbReference>
<proteinExistence type="predicted"/>
<comment type="caution">
    <text evidence="8">The sequence shown here is derived from an EMBL/GenBank/DDBJ whole genome shotgun (WGS) entry which is preliminary data.</text>
</comment>
<protein>
    <recommendedName>
        <fullName evidence="7">Major facilitator superfamily (MFS) profile domain-containing protein</fullName>
    </recommendedName>
</protein>
<feature type="domain" description="Major facilitator superfamily (MFS) profile" evidence="7">
    <location>
        <begin position="37"/>
        <end position="224"/>
    </location>
</feature>
<keyword evidence="2" id="KW-0813">Transport</keyword>
<evidence type="ECO:0000256" key="3">
    <source>
        <dbReference type="ARBA" id="ARBA00022692"/>
    </source>
</evidence>
<evidence type="ECO:0000256" key="2">
    <source>
        <dbReference type="ARBA" id="ARBA00022448"/>
    </source>
</evidence>